<keyword evidence="5 6" id="KW-0472">Membrane</keyword>
<dbReference type="Pfam" id="PF02397">
    <property type="entry name" value="Bac_transf"/>
    <property type="match status" value="1"/>
</dbReference>
<dbReference type="AlphaFoldDB" id="F6D288"/>
<gene>
    <name evidence="8" type="ordered locus">MSWAN_1594</name>
</gene>
<dbReference type="STRING" id="868131.MSWAN_1594"/>
<dbReference type="EC" id="2.7.8.6" evidence="8"/>
<dbReference type="Gene3D" id="3.40.50.720">
    <property type="entry name" value="NAD(P)-binding Rossmann-like Domain"/>
    <property type="match status" value="1"/>
</dbReference>
<feature type="transmembrane region" description="Helical" evidence="6">
    <location>
        <begin position="34"/>
        <end position="55"/>
    </location>
</feature>
<evidence type="ECO:0000256" key="3">
    <source>
        <dbReference type="ARBA" id="ARBA00022692"/>
    </source>
</evidence>
<dbReference type="EMBL" id="CP002772">
    <property type="protein sequence ID" value="AEG18605.1"/>
    <property type="molecule type" value="Genomic_DNA"/>
</dbReference>
<dbReference type="SUPFAM" id="SSF51735">
    <property type="entry name" value="NAD(P)-binding Rossmann-fold domains"/>
    <property type="match status" value="1"/>
</dbReference>
<keyword evidence="9" id="KW-1185">Reference proteome</keyword>
<dbReference type="InterPro" id="IPR017473">
    <property type="entry name" value="Undecaprenyl-P_gluc_Ptfrase"/>
</dbReference>
<evidence type="ECO:0000259" key="7">
    <source>
        <dbReference type="Pfam" id="PF02397"/>
    </source>
</evidence>
<feature type="transmembrane region" description="Helical" evidence="6">
    <location>
        <begin position="76"/>
        <end position="95"/>
    </location>
</feature>
<evidence type="ECO:0000313" key="8">
    <source>
        <dbReference type="EMBL" id="AEG18605.1"/>
    </source>
</evidence>
<sequence length="454" mass="53220">MIFVCIDMAILAFSLIFAWYIRFETSLLPFKNNWGLNYYLMFLLFILPIYIFLYYSSGLYRPHRTKSIASESITIVKINVIGLLLLITLLYVTHLVNFSRYLLAMFAISSTTFTIVERIILRKSLRFIRSKGFNIKHILVIGAGDLGKKFACKIKQNEYIGYNIIGYLDDNIENGHKVLDSKVIGNINDLVHVILTNRIDKAVITISPIHYKVIEDIVDTLEKYGVEAEIVPDYYRYFPANPYIDLIDDMPIIKLRYVPLDKSFNHFIKRILDIVLAIAIIIITSPILVLTALMVKISSPGPVIFKQERVGLHRKEFNIYKFRSMKVQDEKYEKYQWTSEDDHRKTKFGSFIRKSNIDELPQLFNILKGDMSLIGPRPERPHFVDKFRDEIPKYMIKHYVRPGMTGLAQVNGFRGNTSIKKRIEYDIYYVENWNLKMDIKIFFMTFIHAFRNAY</sequence>
<evidence type="ECO:0000313" key="9">
    <source>
        <dbReference type="Proteomes" id="UP000009231"/>
    </source>
</evidence>
<dbReference type="InterPro" id="IPR017475">
    <property type="entry name" value="EPS_sugar_tfrase"/>
</dbReference>
<dbReference type="Pfam" id="PF13727">
    <property type="entry name" value="CoA_binding_3"/>
    <property type="match status" value="1"/>
</dbReference>
<feature type="domain" description="Bacterial sugar transferase" evidence="7">
    <location>
        <begin position="269"/>
        <end position="450"/>
    </location>
</feature>
<dbReference type="Proteomes" id="UP000009231">
    <property type="component" value="Chromosome"/>
</dbReference>
<feature type="transmembrane region" description="Helical" evidence="6">
    <location>
        <begin position="271"/>
        <end position="295"/>
    </location>
</feature>
<dbReference type="KEGG" id="mew:MSWAN_1594"/>
<dbReference type="InterPro" id="IPR036291">
    <property type="entry name" value="NAD(P)-bd_dom_sf"/>
</dbReference>
<evidence type="ECO:0000256" key="1">
    <source>
        <dbReference type="ARBA" id="ARBA00004141"/>
    </source>
</evidence>
<accession>F6D288</accession>
<protein>
    <submittedName>
        <fullName evidence="8">Undecaprenyl-phosphate glucose phosphotransferase</fullName>
        <ecNumber evidence="8">2.7.8.6</ecNumber>
    </submittedName>
</protein>
<organism evidence="8 9">
    <name type="scientific">Methanobacterium paludis (strain DSM 25820 / JCM 18151 / SWAN1)</name>
    <dbReference type="NCBI Taxonomy" id="868131"/>
    <lineage>
        <taxon>Archaea</taxon>
        <taxon>Methanobacteriati</taxon>
        <taxon>Methanobacteriota</taxon>
        <taxon>Methanomada group</taxon>
        <taxon>Methanobacteria</taxon>
        <taxon>Methanobacteriales</taxon>
        <taxon>Methanobacteriaceae</taxon>
        <taxon>Methanobacterium</taxon>
    </lineage>
</organism>
<dbReference type="PANTHER" id="PTHR30576:SF0">
    <property type="entry name" value="UNDECAPRENYL-PHOSPHATE N-ACETYLGALACTOSAMINYL 1-PHOSPHATE TRANSFERASE-RELATED"/>
    <property type="match status" value="1"/>
</dbReference>
<evidence type="ECO:0000256" key="4">
    <source>
        <dbReference type="ARBA" id="ARBA00022989"/>
    </source>
</evidence>
<dbReference type="HOGENOM" id="CLU_024920_0_1_2"/>
<feature type="transmembrane region" description="Helical" evidence="6">
    <location>
        <begin position="101"/>
        <end position="121"/>
    </location>
</feature>
<evidence type="ECO:0000256" key="2">
    <source>
        <dbReference type="ARBA" id="ARBA00022679"/>
    </source>
</evidence>
<keyword evidence="4 6" id="KW-1133">Transmembrane helix</keyword>
<dbReference type="GO" id="GO:0016020">
    <property type="term" value="C:membrane"/>
    <property type="evidence" value="ECO:0007669"/>
    <property type="project" value="UniProtKB-SubCell"/>
</dbReference>
<name>F6D288_METPW</name>
<dbReference type="eggNOG" id="arCOG06282">
    <property type="taxonomic scope" value="Archaea"/>
</dbReference>
<dbReference type="NCBIfam" id="TIGR03023">
    <property type="entry name" value="WcaJ_sugtrans"/>
    <property type="match status" value="1"/>
</dbReference>
<evidence type="ECO:0000256" key="6">
    <source>
        <dbReference type="SAM" id="Phobius"/>
    </source>
</evidence>
<dbReference type="PANTHER" id="PTHR30576">
    <property type="entry name" value="COLANIC BIOSYNTHESIS UDP-GLUCOSE LIPID CARRIER TRANSFERASE"/>
    <property type="match status" value="1"/>
</dbReference>
<keyword evidence="2 8" id="KW-0808">Transferase</keyword>
<keyword evidence="3 6" id="KW-0812">Transmembrane</keyword>
<dbReference type="InterPro" id="IPR003362">
    <property type="entry name" value="Bact_transf"/>
</dbReference>
<comment type="subcellular location">
    <subcellularLocation>
        <location evidence="1">Membrane</location>
        <topology evidence="1">Multi-pass membrane protein</topology>
    </subcellularLocation>
</comment>
<proteinExistence type="predicted"/>
<dbReference type="GO" id="GO:0047360">
    <property type="term" value="F:undecaprenyl-phosphate galactose phosphotransferase activity"/>
    <property type="evidence" value="ECO:0007669"/>
    <property type="project" value="UniProtKB-EC"/>
</dbReference>
<reference evidence="8 9" key="1">
    <citation type="journal article" date="2014" name="Int. J. Syst. Evol. Microbiol.">
        <title>Methanobacterium paludis sp. nov. and a novel strain of Methanobacterium lacus isolated from northern peatlands.</title>
        <authorList>
            <person name="Cadillo-Quiroz H."/>
            <person name="Brauer S.L."/>
            <person name="Goodson N."/>
            <person name="Yavitt J.B."/>
            <person name="Zinder S.H."/>
        </authorList>
    </citation>
    <scope>NUCLEOTIDE SEQUENCE [LARGE SCALE GENOMIC DNA]</scope>
    <source>
        <strain evidence="9">DSM 25820 / JCM 18151 / SWAN1</strain>
    </source>
</reference>
<evidence type="ECO:0000256" key="5">
    <source>
        <dbReference type="ARBA" id="ARBA00023136"/>
    </source>
</evidence>
<dbReference type="NCBIfam" id="TIGR03025">
    <property type="entry name" value="EPS_sugtrans"/>
    <property type="match status" value="1"/>
</dbReference>